<accession>A0A147DM49</accession>
<dbReference type="GO" id="GO:0046872">
    <property type="term" value="F:metal ion binding"/>
    <property type="evidence" value="ECO:0007669"/>
    <property type="project" value="InterPro"/>
</dbReference>
<comment type="similarity">
    <text evidence="1">Belongs to the arginase family.</text>
</comment>
<dbReference type="Pfam" id="PF00491">
    <property type="entry name" value="Arginase"/>
    <property type="match status" value="1"/>
</dbReference>
<dbReference type="PATRIC" id="fig|465820.4.peg.240"/>
<dbReference type="OrthoDB" id="7331788at2"/>
<evidence type="ECO:0008006" key="4">
    <source>
        <dbReference type="Google" id="ProtNLM"/>
    </source>
</evidence>
<dbReference type="InterPro" id="IPR006035">
    <property type="entry name" value="Ureohydrolase"/>
</dbReference>
<evidence type="ECO:0000313" key="2">
    <source>
        <dbReference type="EMBL" id="KTR47154.1"/>
    </source>
</evidence>
<dbReference type="EMBL" id="LDRC01000109">
    <property type="protein sequence ID" value="KTR47154.1"/>
    <property type="molecule type" value="Genomic_DNA"/>
</dbReference>
<dbReference type="Proteomes" id="UP000072763">
    <property type="component" value="Unassembled WGS sequence"/>
</dbReference>
<evidence type="ECO:0000256" key="1">
    <source>
        <dbReference type="PROSITE-ProRule" id="PRU00742"/>
    </source>
</evidence>
<dbReference type="Gene3D" id="3.40.800.10">
    <property type="entry name" value="Ureohydrolase domain"/>
    <property type="match status" value="1"/>
</dbReference>
<sequence length="273" mass="27760">MQFLVVGQWQGSASSRAMRLGDGAQAIAADLPRAATTVVDVPAGAGDRLETAVARYTSVRAVSERVAEETGVASEPVLVVGGDGASVLGATVLVRPGTAFVRIAGSTGYRSLNRAQPVAAETAVLRLLVDRPDDLFPDLPVLDPAMVVLAGVRGAEDAETAALDRVGVTHLDVDAATPDAVSAAVGSTGADSVFVHVDLDVLDPAEVDGLLEPVPFGLDASGLVERIQAATRGRRLVGAALTGFAPVDPDRAVDDLGVILRAVGALTTASRTA</sequence>
<name>A0A147DM49_9MICO</name>
<dbReference type="STRING" id="465820.NS263_15635"/>
<protein>
    <recommendedName>
        <fullName evidence="4">Arginase</fullName>
    </recommendedName>
</protein>
<dbReference type="AlphaFoldDB" id="A0A147DM49"/>
<proteinExistence type="inferred from homology"/>
<dbReference type="PROSITE" id="PS51409">
    <property type="entry name" value="ARGINASE_2"/>
    <property type="match status" value="1"/>
</dbReference>
<dbReference type="GO" id="GO:0016813">
    <property type="term" value="F:hydrolase activity, acting on carbon-nitrogen (but not peptide) bonds, in linear amidines"/>
    <property type="evidence" value="ECO:0007669"/>
    <property type="project" value="UniProtKB-ARBA"/>
</dbReference>
<comment type="caution">
    <text evidence="2">The sequence shown here is derived from an EMBL/GenBank/DDBJ whole genome shotgun (WGS) entry which is preliminary data.</text>
</comment>
<organism evidence="2 3">
    <name type="scientific">Curtobacterium oceanosedimentum</name>
    <dbReference type="NCBI Taxonomy" id="465820"/>
    <lineage>
        <taxon>Bacteria</taxon>
        <taxon>Bacillati</taxon>
        <taxon>Actinomycetota</taxon>
        <taxon>Actinomycetes</taxon>
        <taxon>Micrococcales</taxon>
        <taxon>Microbacteriaceae</taxon>
        <taxon>Curtobacterium</taxon>
    </lineage>
</organism>
<reference evidence="2 3" key="1">
    <citation type="journal article" date="2016" name="Front. Microbiol.">
        <title>Genomic Resource of Rice Seed Associated Bacteria.</title>
        <authorList>
            <person name="Midha S."/>
            <person name="Bansal K."/>
            <person name="Sharma S."/>
            <person name="Kumar N."/>
            <person name="Patil P.P."/>
            <person name="Chaudhry V."/>
            <person name="Patil P.B."/>
        </authorList>
    </citation>
    <scope>NUCLEOTIDE SEQUENCE [LARGE SCALE GENOMIC DNA]</scope>
    <source>
        <strain evidence="2 3">NS359</strain>
    </source>
</reference>
<dbReference type="RefSeq" id="WP_058750714.1">
    <property type="nucleotide sequence ID" value="NZ_LDRC01000109.1"/>
</dbReference>
<evidence type="ECO:0000313" key="3">
    <source>
        <dbReference type="Proteomes" id="UP000072763"/>
    </source>
</evidence>
<dbReference type="SUPFAM" id="SSF52768">
    <property type="entry name" value="Arginase/deacetylase"/>
    <property type="match status" value="1"/>
</dbReference>
<dbReference type="InterPro" id="IPR023696">
    <property type="entry name" value="Ureohydrolase_dom_sf"/>
</dbReference>
<gene>
    <name evidence="2" type="ORF">NS359_15350</name>
</gene>